<dbReference type="Proteomes" id="UP000268372">
    <property type="component" value="Unassembled WGS sequence"/>
</dbReference>
<protein>
    <submittedName>
        <fullName evidence="5">Restriction endonuclease</fullName>
    </submittedName>
</protein>
<evidence type="ECO:0000313" key="6">
    <source>
        <dbReference type="Proteomes" id="UP000268372"/>
    </source>
</evidence>
<keyword evidence="5" id="KW-0540">Nuclease</keyword>
<organism evidence="5 6">
    <name type="scientific">Paenimyroides viscosum</name>
    <dbReference type="NCBI Taxonomy" id="2488729"/>
    <lineage>
        <taxon>Bacteria</taxon>
        <taxon>Pseudomonadati</taxon>
        <taxon>Bacteroidota</taxon>
        <taxon>Flavobacteriia</taxon>
        <taxon>Flavobacteriales</taxon>
        <taxon>Flavobacteriaceae</taxon>
        <taxon>Paenimyroides</taxon>
    </lineage>
</organism>
<evidence type="ECO:0000259" key="4">
    <source>
        <dbReference type="PROSITE" id="PS51161"/>
    </source>
</evidence>
<dbReference type="OrthoDB" id="320396at2"/>
<dbReference type="GO" id="GO:0009307">
    <property type="term" value="P:DNA restriction-modification system"/>
    <property type="evidence" value="ECO:0007669"/>
    <property type="project" value="InterPro"/>
</dbReference>
<proteinExistence type="predicted"/>
<dbReference type="PROSITE" id="PS51161">
    <property type="entry name" value="ATP_CONE"/>
    <property type="match status" value="1"/>
</dbReference>
<reference evidence="5 6" key="1">
    <citation type="submission" date="2018-11" db="EMBL/GenBank/DDBJ databases">
        <title>Flavobacterium sp. nov., YIM 102796 draft genome.</title>
        <authorList>
            <person name="Li G."/>
            <person name="Jiang Y."/>
        </authorList>
    </citation>
    <scope>NUCLEOTIDE SEQUENCE [LARGE SCALE GENOMIC DNA]</scope>
    <source>
        <strain evidence="5 6">YIM 102796</strain>
    </source>
</reference>
<keyword evidence="2 3" id="KW-0067">ATP-binding</keyword>
<dbReference type="Pfam" id="PF04471">
    <property type="entry name" value="Mrr_cat"/>
    <property type="match status" value="1"/>
</dbReference>
<gene>
    <name evidence="5" type="ORF">EG242_03545</name>
</gene>
<dbReference type="Pfam" id="PF03477">
    <property type="entry name" value="ATP-cone"/>
    <property type="match status" value="1"/>
</dbReference>
<dbReference type="InterPro" id="IPR005144">
    <property type="entry name" value="ATP-cone_dom"/>
</dbReference>
<dbReference type="Gene3D" id="3.40.1350.10">
    <property type="match status" value="1"/>
</dbReference>
<dbReference type="GO" id="GO:0005524">
    <property type="term" value="F:ATP binding"/>
    <property type="evidence" value="ECO:0007669"/>
    <property type="project" value="UniProtKB-UniRule"/>
</dbReference>
<dbReference type="EMBL" id="RQTJ01000004">
    <property type="protein sequence ID" value="RRA96306.1"/>
    <property type="molecule type" value="Genomic_DNA"/>
</dbReference>
<dbReference type="InterPro" id="IPR011335">
    <property type="entry name" value="Restrct_endonuc-II-like"/>
</dbReference>
<evidence type="ECO:0000256" key="2">
    <source>
        <dbReference type="ARBA" id="ARBA00022840"/>
    </source>
</evidence>
<keyword evidence="6" id="KW-1185">Reference proteome</keyword>
<dbReference type="SUPFAM" id="SSF52980">
    <property type="entry name" value="Restriction endonuclease-like"/>
    <property type="match status" value="1"/>
</dbReference>
<keyword evidence="1 3" id="KW-0547">Nucleotide-binding</keyword>
<evidence type="ECO:0000313" key="5">
    <source>
        <dbReference type="EMBL" id="RRA96306.1"/>
    </source>
</evidence>
<dbReference type="RefSeq" id="WP_124898540.1">
    <property type="nucleotide sequence ID" value="NZ_RQTJ01000004.1"/>
</dbReference>
<evidence type="ECO:0000256" key="3">
    <source>
        <dbReference type="PROSITE-ProRule" id="PRU00492"/>
    </source>
</evidence>
<dbReference type="AlphaFoldDB" id="A0A3P1B5A9"/>
<name>A0A3P1B5A9_9FLAO</name>
<keyword evidence="5" id="KW-0255">Endonuclease</keyword>
<dbReference type="InterPro" id="IPR011856">
    <property type="entry name" value="tRNA_endonuc-like_dom_sf"/>
</dbReference>
<comment type="caution">
    <text evidence="5">The sequence shown here is derived from an EMBL/GenBank/DDBJ whole genome shotgun (WGS) entry which is preliminary data.</text>
</comment>
<dbReference type="GO" id="GO:0003677">
    <property type="term" value="F:DNA binding"/>
    <property type="evidence" value="ECO:0007669"/>
    <property type="project" value="InterPro"/>
</dbReference>
<sequence>MSVQIKKQSGEIVPFHEKSLYRSLVNSGASNEDANNICKIISKEIYDGISTKELYEKAFGLLKNLKSSVAARYSLKRALQDLGPEGFFFEKWVAKIFEVQGYDTITSQTLTGKSTITHEVDVIISNKNEDIVCECKFRNDIDAKISVTTPMYFLSRFIDLKDNNFTFFNRSFKPKKGYLITNAFFTTDSIAFAECYDINLISWNYPEDKSIKHLTDQQGLYPITCLTTLTKEEEQILLSKNCILVRELVKNPVLLDHFKFDKKRIDLILQEANELLATK</sequence>
<dbReference type="GO" id="GO:0004519">
    <property type="term" value="F:endonuclease activity"/>
    <property type="evidence" value="ECO:0007669"/>
    <property type="project" value="UniProtKB-KW"/>
</dbReference>
<keyword evidence="5" id="KW-0378">Hydrolase</keyword>
<accession>A0A3P1B5A9</accession>
<dbReference type="InterPro" id="IPR007560">
    <property type="entry name" value="Restrct_endonuc_IV_Mrr"/>
</dbReference>
<feature type="domain" description="ATP-cone" evidence="4">
    <location>
        <begin position="3"/>
        <end position="84"/>
    </location>
</feature>
<evidence type="ECO:0000256" key="1">
    <source>
        <dbReference type="ARBA" id="ARBA00022741"/>
    </source>
</evidence>